<evidence type="ECO:0000313" key="2">
    <source>
        <dbReference type="EMBL" id="CAB1455718.1"/>
    </source>
</evidence>
<dbReference type="AlphaFoldDB" id="A0A9N7VR88"/>
<evidence type="ECO:0000313" key="3">
    <source>
        <dbReference type="Proteomes" id="UP001153269"/>
    </source>
</evidence>
<sequence length="205" mass="21668">MSSMDHTGAGAPSRPDDLSETVASLINFSSDETALETGVTAHSPDQKGECWAGAQSLTTRHRAEFRETKAGFKAPAGTQGALLGLKSPKGGHQTLEPRAQESPPGGGKCSGNALEPPLCSKPRPLRSIPDKSIGRCPMTNSSRRRTSQRSKTNQLLFGPADAAATEEPVPPSLSGHDHSLDFRNIRATRACNTVKITIADLFLAV</sequence>
<keyword evidence="3" id="KW-1185">Reference proteome</keyword>
<evidence type="ECO:0000256" key="1">
    <source>
        <dbReference type="SAM" id="MobiDB-lite"/>
    </source>
</evidence>
<dbReference type="EMBL" id="CADEAL010004268">
    <property type="protein sequence ID" value="CAB1455718.1"/>
    <property type="molecule type" value="Genomic_DNA"/>
</dbReference>
<feature type="region of interest" description="Disordered" evidence="1">
    <location>
        <begin position="64"/>
        <end position="154"/>
    </location>
</feature>
<dbReference type="Proteomes" id="UP001153269">
    <property type="component" value="Unassembled WGS sequence"/>
</dbReference>
<reference evidence="2" key="1">
    <citation type="submission" date="2020-03" db="EMBL/GenBank/DDBJ databases">
        <authorList>
            <person name="Weist P."/>
        </authorList>
    </citation>
    <scope>NUCLEOTIDE SEQUENCE</scope>
</reference>
<organism evidence="2 3">
    <name type="scientific">Pleuronectes platessa</name>
    <name type="common">European plaice</name>
    <dbReference type="NCBI Taxonomy" id="8262"/>
    <lineage>
        <taxon>Eukaryota</taxon>
        <taxon>Metazoa</taxon>
        <taxon>Chordata</taxon>
        <taxon>Craniata</taxon>
        <taxon>Vertebrata</taxon>
        <taxon>Euteleostomi</taxon>
        <taxon>Actinopterygii</taxon>
        <taxon>Neopterygii</taxon>
        <taxon>Teleostei</taxon>
        <taxon>Neoteleostei</taxon>
        <taxon>Acanthomorphata</taxon>
        <taxon>Carangaria</taxon>
        <taxon>Pleuronectiformes</taxon>
        <taxon>Pleuronectoidei</taxon>
        <taxon>Pleuronectidae</taxon>
        <taxon>Pleuronectes</taxon>
    </lineage>
</organism>
<proteinExistence type="predicted"/>
<name>A0A9N7VR88_PLEPL</name>
<comment type="caution">
    <text evidence="2">The sequence shown here is derived from an EMBL/GenBank/DDBJ whole genome shotgun (WGS) entry which is preliminary data.</text>
</comment>
<gene>
    <name evidence="2" type="ORF">PLEPLA_LOCUS43499</name>
</gene>
<feature type="region of interest" description="Disordered" evidence="1">
    <location>
        <begin position="1"/>
        <end position="20"/>
    </location>
</feature>
<accession>A0A9N7VR88</accession>
<protein>
    <submittedName>
        <fullName evidence="2">Uncharacterized protein</fullName>
    </submittedName>
</protein>